<dbReference type="RefSeq" id="WP_210758405.1">
    <property type="nucleotide sequence ID" value="NZ_CP060139.1"/>
</dbReference>
<reference evidence="7 8" key="1">
    <citation type="submission" date="2020-08" db="EMBL/GenBank/DDBJ databases">
        <title>Croceimicrobium hydrocarbonivorans gen. nov., sp. nov., a novel marine bacterium isolated from a bacterial consortium that degrades polyethylene terephthalate.</title>
        <authorList>
            <person name="Liu R."/>
        </authorList>
    </citation>
    <scope>NUCLEOTIDE SEQUENCE [LARGE SCALE GENOMIC DNA]</scope>
    <source>
        <strain evidence="7 8">A20-9</strain>
    </source>
</reference>
<dbReference type="SUPFAM" id="SSF53187">
    <property type="entry name" value="Zn-dependent exopeptidases"/>
    <property type="match status" value="1"/>
</dbReference>
<feature type="domain" description="MurNAc-LAA" evidence="6">
    <location>
        <begin position="96"/>
        <end position="253"/>
    </location>
</feature>
<dbReference type="PANTHER" id="PTHR30404">
    <property type="entry name" value="N-ACETYLMURAMOYL-L-ALANINE AMIDASE"/>
    <property type="match status" value="1"/>
</dbReference>
<feature type="compositionally biased region" description="Basic and acidic residues" evidence="4">
    <location>
        <begin position="277"/>
        <end position="312"/>
    </location>
</feature>
<protein>
    <recommendedName>
        <fullName evidence="2">N-acetylmuramoyl-L-alanine amidase</fullName>
        <ecNumber evidence="2">3.5.1.28</ecNumber>
    </recommendedName>
</protein>
<dbReference type="CDD" id="cd02696">
    <property type="entry name" value="MurNAc-LAA"/>
    <property type="match status" value="1"/>
</dbReference>
<dbReference type="FunFam" id="3.40.630.40:FF:000005">
    <property type="entry name" value="N-acetylmuramoyl-L-alanine amidase (AmiA)"/>
    <property type="match status" value="1"/>
</dbReference>
<evidence type="ECO:0000256" key="4">
    <source>
        <dbReference type="SAM" id="MobiDB-lite"/>
    </source>
</evidence>
<evidence type="ECO:0000259" key="6">
    <source>
        <dbReference type="SMART" id="SM00646"/>
    </source>
</evidence>
<dbReference type="AlphaFoldDB" id="A0A7H0VDS1"/>
<evidence type="ECO:0000256" key="1">
    <source>
        <dbReference type="ARBA" id="ARBA00001561"/>
    </source>
</evidence>
<evidence type="ECO:0000256" key="5">
    <source>
        <dbReference type="SAM" id="SignalP"/>
    </source>
</evidence>
<evidence type="ECO:0000313" key="7">
    <source>
        <dbReference type="EMBL" id="QNR23869.1"/>
    </source>
</evidence>
<feature type="chain" id="PRO_5028910530" description="N-acetylmuramoyl-L-alanine amidase" evidence="5">
    <location>
        <begin position="24"/>
        <end position="412"/>
    </location>
</feature>
<dbReference type="SMART" id="SM00646">
    <property type="entry name" value="Ami_3"/>
    <property type="match status" value="1"/>
</dbReference>
<dbReference type="KEGG" id="chyd:H4K34_16055"/>
<keyword evidence="8" id="KW-1185">Reference proteome</keyword>
<dbReference type="GO" id="GO:0008745">
    <property type="term" value="F:N-acetylmuramoyl-L-alanine amidase activity"/>
    <property type="evidence" value="ECO:0007669"/>
    <property type="project" value="UniProtKB-EC"/>
</dbReference>
<dbReference type="EMBL" id="CP060139">
    <property type="protein sequence ID" value="QNR23869.1"/>
    <property type="molecule type" value="Genomic_DNA"/>
</dbReference>
<dbReference type="PANTHER" id="PTHR30404:SF0">
    <property type="entry name" value="N-ACETYLMURAMOYL-L-ALANINE AMIDASE AMIC"/>
    <property type="match status" value="1"/>
</dbReference>
<name>A0A7H0VDS1_9FLAO</name>
<evidence type="ECO:0000313" key="8">
    <source>
        <dbReference type="Proteomes" id="UP000516305"/>
    </source>
</evidence>
<sequence>MNSRTTLFLALFFLSCFWAPAYAQQDLGGIRTIVLDAGHGGRDPGNLGTKRYKTVERDITLAVTLKLGEYIRENLPDVKVVYTRTSNTSVTLEKRAEIANEAKGDLFISIHCDSFTKSSVNGCTTIVLGKNHDDENRIAIIENSAILLEENYEQRYEGFDPKNPMSYIGLNLMQQTYLNESVEFASAVQYQFRERVQRKDRGVKQQPLYVTSRTAMPAVLIELGFLTNPAEEDFLNSERGQSYMASAIFRAIRDFKEKQDLLIADAIANQGASEGASGEKPKEEKTSTDSDKNKPKEDIKPKAQEPLKVEPHAQTIKKEEEKLNTQGVKFAVQILTLSSAKKAGDPIFKGQNGIGQIEESGLFKYYTGLTDNFNEAQATAKRMQALGFKGAFVIGLDNGRKISATEARKKLR</sequence>
<keyword evidence="3" id="KW-0378">Hydrolase</keyword>
<dbReference type="PROSITE" id="PS51257">
    <property type="entry name" value="PROKAR_LIPOPROTEIN"/>
    <property type="match status" value="1"/>
</dbReference>
<evidence type="ECO:0000256" key="2">
    <source>
        <dbReference type="ARBA" id="ARBA00011901"/>
    </source>
</evidence>
<dbReference type="InterPro" id="IPR002508">
    <property type="entry name" value="MurNAc-LAA_cat"/>
</dbReference>
<organism evidence="7 8">
    <name type="scientific">Croceimicrobium hydrocarbonivorans</name>
    <dbReference type="NCBI Taxonomy" id="2761580"/>
    <lineage>
        <taxon>Bacteria</taxon>
        <taxon>Pseudomonadati</taxon>
        <taxon>Bacteroidota</taxon>
        <taxon>Flavobacteriia</taxon>
        <taxon>Flavobacteriales</taxon>
        <taxon>Owenweeksiaceae</taxon>
        <taxon>Croceimicrobium</taxon>
    </lineage>
</organism>
<evidence type="ECO:0000256" key="3">
    <source>
        <dbReference type="ARBA" id="ARBA00022801"/>
    </source>
</evidence>
<dbReference type="InterPro" id="IPR050695">
    <property type="entry name" value="N-acetylmuramoyl_amidase_3"/>
</dbReference>
<dbReference type="GO" id="GO:0030288">
    <property type="term" value="C:outer membrane-bounded periplasmic space"/>
    <property type="evidence" value="ECO:0007669"/>
    <property type="project" value="TreeGrafter"/>
</dbReference>
<feature type="signal peptide" evidence="5">
    <location>
        <begin position="1"/>
        <end position="23"/>
    </location>
</feature>
<dbReference type="EC" id="3.5.1.28" evidence="2"/>
<gene>
    <name evidence="7" type="ORF">H4K34_16055</name>
</gene>
<dbReference type="Gene3D" id="3.40.630.40">
    <property type="entry name" value="Zn-dependent exopeptidases"/>
    <property type="match status" value="1"/>
</dbReference>
<feature type="region of interest" description="Disordered" evidence="4">
    <location>
        <begin position="272"/>
        <end position="312"/>
    </location>
</feature>
<proteinExistence type="predicted"/>
<dbReference type="Proteomes" id="UP000516305">
    <property type="component" value="Chromosome"/>
</dbReference>
<keyword evidence="5" id="KW-0732">Signal</keyword>
<comment type="catalytic activity">
    <reaction evidence="1">
        <text>Hydrolyzes the link between N-acetylmuramoyl residues and L-amino acid residues in certain cell-wall glycopeptides.</text>
        <dbReference type="EC" id="3.5.1.28"/>
    </reaction>
</comment>
<dbReference type="GO" id="GO:0009253">
    <property type="term" value="P:peptidoglycan catabolic process"/>
    <property type="evidence" value="ECO:0007669"/>
    <property type="project" value="InterPro"/>
</dbReference>
<dbReference type="Pfam" id="PF01520">
    <property type="entry name" value="Amidase_3"/>
    <property type="match status" value="1"/>
</dbReference>
<accession>A0A7H0VDS1</accession>